<dbReference type="EMBL" id="CAKKNE010000002">
    <property type="protein sequence ID" value="CAH0367397.1"/>
    <property type="molecule type" value="Genomic_DNA"/>
</dbReference>
<evidence type="ECO:0000313" key="3">
    <source>
        <dbReference type="Proteomes" id="UP000789595"/>
    </source>
</evidence>
<evidence type="ECO:0000313" key="2">
    <source>
        <dbReference type="EMBL" id="CAH0367397.1"/>
    </source>
</evidence>
<feature type="region of interest" description="Disordered" evidence="1">
    <location>
        <begin position="23"/>
        <end position="44"/>
    </location>
</feature>
<accession>A0A8J2SIM9</accession>
<feature type="compositionally biased region" description="Low complexity" evidence="1">
    <location>
        <begin position="23"/>
        <end position="43"/>
    </location>
</feature>
<gene>
    <name evidence="2" type="ORF">PECAL_2P04160</name>
</gene>
<feature type="compositionally biased region" description="Low complexity" evidence="1">
    <location>
        <begin position="105"/>
        <end position="114"/>
    </location>
</feature>
<evidence type="ECO:0000256" key="1">
    <source>
        <dbReference type="SAM" id="MobiDB-lite"/>
    </source>
</evidence>
<keyword evidence="3" id="KW-1185">Reference proteome</keyword>
<feature type="compositionally biased region" description="Low complexity" evidence="1">
    <location>
        <begin position="69"/>
        <end position="83"/>
    </location>
</feature>
<feature type="compositionally biased region" description="Basic and acidic residues" evidence="1">
    <location>
        <begin position="115"/>
        <end position="125"/>
    </location>
</feature>
<name>A0A8J2SIM9_9STRA</name>
<sequence length="278" mass="27895">MGAARGHRAGFSAGSAAGFAANAGLARSRGASSESESSPQLPSLVSKSDFFAGAGAAAVAAAFEAGGSDDAGAAGAASPAPGGISVDDVDAKEEESSSTGGRGVTSGSAASSEKSSSESAKESESVKAGTGAAAFFLRRRGGMLRLLLLHEAPHQFFYTGVRLLVRGTFVLKNLIDSARGGSLPRVPLDAKVLGDVAHVRLLLRCRVLGPLGLADDNGLLLAQRFCRNHRLVGLVSEGCEARDRAALDPGELGSVVFVLVGRHAGPAGAGAVCGRARS</sequence>
<dbReference type="AlphaFoldDB" id="A0A8J2SIM9"/>
<dbReference type="Proteomes" id="UP000789595">
    <property type="component" value="Unassembled WGS sequence"/>
</dbReference>
<protein>
    <submittedName>
        <fullName evidence="2">Uncharacterized protein</fullName>
    </submittedName>
</protein>
<comment type="caution">
    <text evidence="2">The sequence shown here is derived from an EMBL/GenBank/DDBJ whole genome shotgun (WGS) entry which is preliminary data.</text>
</comment>
<organism evidence="2 3">
    <name type="scientific">Pelagomonas calceolata</name>
    <dbReference type="NCBI Taxonomy" id="35677"/>
    <lineage>
        <taxon>Eukaryota</taxon>
        <taxon>Sar</taxon>
        <taxon>Stramenopiles</taxon>
        <taxon>Ochrophyta</taxon>
        <taxon>Pelagophyceae</taxon>
        <taxon>Pelagomonadales</taxon>
        <taxon>Pelagomonadaceae</taxon>
        <taxon>Pelagomonas</taxon>
    </lineage>
</organism>
<proteinExistence type="predicted"/>
<feature type="region of interest" description="Disordered" evidence="1">
    <location>
        <begin position="69"/>
        <end position="125"/>
    </location>
</feature>
<reference evidence="2" key="1">
    <citation type="submission" date="2021-11" db="EMBL/GenBank/DDBJ databases">
        <authorList>
            <consortium name="Genoscope - CEA"/>
            <person name="William W."/>
        </authorList>
    </citation>
    <scope>NUCLEOTIDE SEQUENCE</scope>
</reference>